<dbReference type="InterPro" id="IPR003346">
    <property type="entry name" value="Transposase_20"/>
</dbReference>
<gene>
    <name evidence="3" type="ORF">GCE9029_00807</name>
</gene>
<evidence type="ECO:0000259" key="2">
    <source>
        <dbReference type="Pfam" id="PF02371"/>
    </source>
</evidence>
<name>A0A128EUY4_9GAMM</name>
<sequence length="340" mass="37901">MSSQFFCGVDLAKHHFSLHAVDERGKVILHKSVSHAKLLTTLANMPAMRIGIEACSGVHYWARAFTQLGHDTRIMAAKYVSPYRTKGKNDLNDAIAICEAVQRPNTRFVPVKSPERQAILAIHRMREHWVQERTALINRIRALLAEFGIVIPTGRAAVHREVPLILEAAENGLPDIARAVLADCFEHLQTLNQRVEDTDQCFEMVTKVSPNAQRILNVRGVGPQTATAIIAAIGKGEQFDSGRDFAAWLGLVPKQYSTGGKPRLGRISKRGDKYLRTLLVHGARAVITNLGEKQDRLSVWGRNVLERRGMNRAIVALAAKNARIIWALLHNQTEYQDYAA</sequence>
<dbReference type="EMBL" id="FIZX01000001">
    <property type="protein sequence ID" value="CZF78388.1"/>
    <property type="molecule type" value="Genomic_DNA"/>
</dbReference>
<dbReference type="AlphaFoldDB" id="A0A128EUY4"/>
<feature type="domain" description="Transposase IS116/IS110/IS902 C-terminal" evidence="2">
    <location>
        <begin position="213"/>
        <end position="287"/>
    </location>
</feature>
<dbReference type="GO" id="GO:0003677">
    <property type="term" value="F:DNA binding"/>
    <property type="evidence" value="ECO:0007669"/>
    <property type="project" value="InterPro"/>
</dbReference>
<dbReference type="Pfam" id="PF01548">
    <property type="entry name" value="DEDD_Tnp_IS110"/>
    <property type="match status" value="1"/>
</dbReference>
<dbReference type="RefSeq" id="WP_062661129.1">
    <property type="nucleotide sequence ID" value="NZ_FIZX01000001.1"/>
</dbReference>
<dbReference type="OrthoDB" id="5289737at2"/>
<reference evidence="4" key="1">
    <citation type="submission" date="2016-02" db="EMBL/GenBank/DDBJ databases">
        <authorList>
            <person name="Rodrigo-Torres Lidia"/>
            <person name="Arahal R.David."/>
        </authorList>
    </citation>
    <scope>NUCLEOTIDE SEQUENCE [LARGE SCALE GENOMIC DNA]</scope>
    <source>
        <strain evidence="4">CECT 9029</strain>
    </source>
</reference>
<accession>A0A128EUY4</accession>
<dbReference type="NCBIfam" id="NF033542">
    <property type="entry name" value="transpos_IS110"/>
    <property type="match status" value="1"/>
</dbReference>
<proteinExistence type="predicted"/>
<dbReference type="GO" id="GO:0004803">
    <property type="term" value="F:transposase activity"/>
    <property type="evidence" value="ECO:0007669"/>
    <property type="project" value="InterPro"/>
</dbReference>
<dbReference type="Pfam" id="PF02371">
    <property type="entry name" value="Transposase_20"/>
    <property type="match status" value="1"/>
</dbReference>
<dbReference type="PANTHER" id="PTHR33055:SF3">
    <property type="entry name" value="PUTATIVE TRANSPOSASE FOR IS117-RELATED"/>
    <property type="match status" value="1"/>
</dbReference>
<organism evidence="3 4">
    <name type="scientific">Grimontia celer</name>
    <dbReference type="NCBI Taxonomy" id="1796497"/>
    <lineage>
        <taxon>Bacteria</taxon>
        <taxon>Pseudomonadati</taxon>
        <taxon>Pseudomonadota</taxon>
        <taxon>Gammaproteobacteria</taxon>
        <taxon>Vibrionales</taxon>
        <taxon>Vibrionaceae</taxon>
        <taxon>Grimontia</taxon>
    </lineage>
</organism>
<dbReference type="InterPro" id="IPR047650">
    <property type="entry name" value="Transpos_IS110"/>
</dbReference>
<evidence type="ECO:0000313" key="4">
    <source>
        <dbReference type="Proteomes" id="UP000071641"/>
    </source>
</evidence>
<protein>
    <submittedName>
        <fullName evidence="3">Transposase IS116/IS110/IS902 family protein</fullName>
    </submittedName>
</protein>
<evidence type="ECO:0000259" key="1">
    <source>
        <dbReference type="Pfam" id="PF01548"/>
    </source>
</evidence>
<keyword evidence="4" id="KW-1185">Reference proteome</keyword>
<dbReference type="InterPro" id="IPR002525">
    <property type="entry name" value="Transp_IS110-like_N"/>
</dbReference>
<dbReference type="Proteomes" id="UP000071641">
    <property type="component" value="Unassembled WGS sequence"/>
</dbReference>
<dbReference type="GO" id="GO:0006313">
    <property type="term" value="P:DNA transposition"/>
    <property type="evidence" value="ECO:0007669"/>
    <property type="project" value="InterPro"/>
</dbReference>
<feature type="domain" description="Transposase IS110-like N-terminal" evidence="1">
    <location>
        <begin position="7"/>
        <end position="147"/>
    </location>
</feature>
<evidence type="ECO:0000313" key="3">
    <source>
        <dbReference type="EMBL" id="CZF78388.1"/>
    </source>
</evidence>
<dbReference type="PANTHER" id="PTHR33055">
    <property type="entry name" value="TRANSPOSASE FOR INSERTION SEQUENCE ELEMENT IS1111A"/>
    <property type="match status" value="1"/>
</dbReference>